<protein>
    <submittedName>
        <fullName evidence="3">ORF23</fullName>
    </submittedName>
</protein>
<evidence type="ECO:0000256" key="1">
    <source>
        <dbReference type="SAM" id="Coils"/>
    </source>
</evidence>
<feature type="coiled-coil region" evidence="1">
    <location>
        <begin position="44"/>
        <end position="71"/>
    </location>
</feature>
<evidence type="ECO:0000256" key="2">
    <source>
        <dbReference type="SAM" id="Phobius"/>
    </source>
</evidence>
<feature type="transmembrane region" description="Helical" evidence="2">
    <location>
        <begin position="127"/>
        <end position="149"/>
    </location>
</feature>
<keyword evidence="2" id="KW-0812">Transmembrane</keyword>
<reference evidence="3" key="1">
    <citation type="submission" date="2003-09" db="EMBL/GenBank/DDBJ databases">
        <title>Plasmid diversity in Erwinia amylovora: sequence determination of pEU30 (30,314 bp) and pEL60 (60,145 bp) and analysis of variation in plasmid pEA29.</title>
        <authorList>
            <person name="Foster G.C."/>
            <person name="McGhee G.C."/>
            <person name="Jones A.L."/>
            <person name="Sundin G.W."/>
        </authorList>
    </citation>
    <scope>NUCLEOTIDE SEQUENCE</scope>
    <source>
        <strain evidence="3">UTRJ2</strain>
        <plasmid evidence="3">pEU30</plasmid>
    </source>
</reference>
<evidence type="ECO:0000313" key="3">
    <source>
        <dbReference type="EMBL" id="AAQ97965.1"/>
    </source>
</evidence>
<keyword evidence="2" id="KW-1133">Transmembrane helix</keyword>
<dbReference type="GeneID" id="97918259"/>
<keyword evidence="2" id="KW-0472">Membrane</keyword>
<proteinExistence type="predicted"/>
<keyword evidence="3" id="KW-0614">Plasmid</keyword>
<organism evidence="3">
    <name type="scientific">Erwinia amylovora</name>
    <name type="common">Fire blight bacteria</name>
    <dbReference type="NCBI Taxonomy" id="552"/>
    <lineage>
        <taxon>Bacteria</taxon>
        <taxon>Pseudomonadati</taxon>
        <taxon>Pseudomonadota</taxon>
        <taxon>Gammaproteobacteria</taxon>
        <taxon>Enterobacterales</taxon>
        <taxon>Erwiniaceae</taxon>
        <taxon>Erwinia</taxon>
    </lineage>
</organism>
<dbReference type="EMBL" id="AY422215">
    <property type="protein sequence ID" value="AAQ97965.1"/>
    <property type="molecule type" value="Genomic_DNA"/>
</dbReference>
<accession>Q6TFQ5</accession>
<geneLocation type="plasmid" evidence="3">
    <name>pEU30</name>
</geneLocation>
<keyword evidence="1" id="KW-0175">Coiled coil</keyword>
<dbReference type="AlphaFoldDB" id="Q6TFQ5"/>
<gene>
    <name evidence="3" type="primary">orf23</name>
</gene>
<name>Q6TFQ5_ERWAM</name>
<sequence length="190" mass="21851">MEIENNSRTARDALIIELLGDVGLLHDEIKKLPGTLKNSLSDSMRLIALSVEESEKTAQQLKNETELAIKSMHENHMNDLEKESKFFLQETVMKTLNAEMTKTAELTQNIRNTLNSYPDAFRPRAPLGPLLALSALVMAAVIGSNYFSWKMYERNDELRRNVSQVYMIYEQQQKVIQTLPPEYRKKFKAD</sequence>
<dbReference type="RefSeq" id="WP_011154507.1">
    <property type="nucleotide sequence ID" value="NC_005247.1"/>
</dbReference>